<dbReference type="InterPro" id="IPR036388">
    <property type="entry name" value="WH-like_DNA-bd_sf"/>
</dbReference>
<dbReference type="SMART" id="SM01043">
    <property type="entry name" value="BTAD"/>
    <property type="match status" value="1"/>
</dbReference>
<feature type="modified residue" description="4-aspartylphosphate" evidence="5">
    <location>
        <position position="53"/>
    </location>
</feature>
<dbReference type="InterPro" id="IPR011990">
    <property type="entry name" value="TPR-like_helical_dom_sf"/>
</dbReference>
<evidence type="ECO:0000313" key="7">
    <source>
        <dbReference type="EMBL" id="QJD84587.1"/>
    </source>
</evidence>
<evidence type="ECO:0000256" key="3">
    <source>
        <dbReference type="ARBA" id="ARBA00023125"/>
    </source>
</evidence>
<dbReference type="AlphaFoldDB" id="A0A7Z2VK60"/>
<evidence type="ECO:0000256" key="2">
    <source>
        <dbReference type="ARBA" id="ARBA00023015"/>
    </source>
</evidence>
<keyword evidence="8" id="KW-1185">Reference proteome</keyword>
<dbReference type="InterPro" id="IPR051677">
    <property type="entry name" value="AfsR-DnrI-RedD_regulator"/>
</dbReference>
<sequence length="378" mass="43485">MKVVMIDDEKAMHLIMKRMIAKVGNVEIVGSFTETATAFSYIANHEVDLVFVDINMPRENGLEFAQRLRESGKQTKLVFLTSHKEYALNAFDVYAFDYIVKPVEQDRISKTIQRALADLRSERLMQAKREPASNKAAFNCLGGIDIQNSQGERVKWKSSKSAELFGYLLIHKGRFVSRIRIIEDMFGGMPQKNAESYLNTSVYQLRKALDTVGLKEYLHSDNNHYALSLNDVRVDLLSFEEGCRQMTEVDETHIEQALELEQLYTGNLFGDRAFDWAWNEVERLLLLYTSYTHRLCVSLLKRNESSTAIRLLMKLIARNELDEHSVMLLMKALALQNNKEALTRQYLQYVDILHKEIGTKPSPEAAALYERLLLELDS</sequence>
<name>A0A7Z2VK60_9BACL</name>
<keyword evidence="1" id="KW-0902">Two-component regulatory system</keyword>
<feature type="domain" description="Response regulatory" evidence="6">
    <location>
        <begin position="2"/>
        <end position="116"/>
    </location>
</feature>
<dbReference type="InterPro" id="IPR001789">
    <property type="entry name" value="Sig_transdc_resp-reg_receiver"/>
</dbReference>
<dbReference type="Gene3D" id="3.40.50.2300">
    <property type="match status" value="1"/>
</dbReference>
<dbReference type="PROSITE" id="PS50110">
    <property type="entry name" value="RESPONSE_REGULATORY"/>
    <property type="match status" value="1"/>
</dbReference>
<dbReference type="Pfam" id="PF03704">
    <property type="entry name" value="BTAD"/>
    <property type="match status" value="1"/>
</dbReference>
<dbReference type="GO" id="GO:0003677">
    <property type="term" value="F:DNA binding"/>
    <property type="evidence" value="ECO:0007669"/>
    <property type="project" value="UniProtKB-KW"/>
</dbReference>
<evidence type="ECO:0000259" key="6">
    <source>
        <dbReference type="PROSITE" id="PS50110"/>
    </source>
</evidence>
<dbReference type="InterPro" id="IPR016032">
    <property type="entry name" value="Sig_transdc_resp-reg_C-effctor"/>
</dbReference>
<dbReference type="GO" id="GO:0006355">
    <property type="term" value="P:regulation of DNA-templated transcription"/>
    <property type="evidence" value="ECO:0007669"/>
    <property type="project" value="InterPro"/>
</dbReference>
<dbReference type="KEGG" id="cheb:HH215_16315"/>
<dbReference type="SUPFAM" id="SSF48452">
    <property type="entry name" value="TPR-like"/>
    <property type="match status" value="1"/>
</dbReference>
<accession>A0A7Z2VK60</accession>
<dbReference type="SUPFAM" id="SSF46894">
    <property type="entry name" value="C-terminal effector domain of the bipartite response regulators"/>
    <property type="match status" value="1"/>
</dbReference>
<dbReference type="InterPro" id="IPR005158">
    <property type="entry name" value="BTAD"/>
</dbReference>
<evidence type="ECO:0000256" key="5">
    <source>
        <dbReference type="PROSITE-ProRule" id="PRU00169"/>
    </source>
</evidence>
<dbReference type="SUPFAM" id="SSF52172">
    <property type="entry name" value="CheY-like"/>
    <property type="match status" value="1"/>
</dbReference>
<dbReference type="Pfam" id="PF00072">
    <property type="entry name" value="Response_reg"/>
    <property type="match status" value="1"/>
</dbReference>
<gene>
    <name evidence="7" type="ORF">HH215_16315</name>
</gene>
<keyword evidence="3" id="KW-0238">DNA-binding</keyword>
<dbReference type="Proteomes" id="UP000502248">
    <property type="component" value="Chromosome"/>
</dbReference>
<dbReference type="Gene3D" id="1.10.10.10">
    <property type="entry name" value="Winged helix-like DNA-binding domain superfamily/Winged helix DNA-binding domain"/>
    <property type="match status" value="1"/>
</dbReference>
<reference evidence="7 8" key="1">
    <citation type="submission" date="2020-04" db="EMBL/GenBank/DDBJ databases">
        <title>Genome sequencing of novel species.</title>
        <authorList>
            <person name="Heo J."/>
            <person name="Kim S.-J."/>
            <person name="Kim J.-S."/>
            <person name="Hong S.-B."/>
            <person name="Kwon S.-W."/>
        </authorList>
    </citation>
    <scope>NUCLEOTIDE SEQUENCE [LARGE SCALE GENOMIC DNA]</scope>
    <source>
        <strain evidence="7 8">MFER-1</strain>
    </source>
</reference>
<dbReference type="RefSeq" id="WP_169280868.1">
    <property type="nucleotide sequence ID" value="NZ_CP051680.1"/>
</dbReference>
<proteinExistence type="predicted"/>
<evidence type="ECO:0000256" key="4">
    <source>
        <dbReference type="ARBA" id="ARBA00023163"/>
    </source>
</evidence>
<dbReference type="SMART" id="SM00448">
    <property type="entry name" value="REC"/>
    <property type="match status" value="1"/>
</dbReference>
<dbReference type="EMBL" id="CP051680">
    <property type="protein sequence ID" value="QJD84587.1"/>
    <property type="molecule type" value="Genomic_DNA"/>
</dbReference>
<evidence type="ECO:0000313" key="8">
    <source>
        <dbReference type="Proteomes" id="UP000502248"/>
    </source>
</evidence>
<dbReference type="InterPro" id="IPR011006">
    <property type="entry name" value="CheY-like_superfamily"/>
</dbReference>
<organism evidence="7 8">
    <name type="scientific">Cohnella herbarum</name>
    <dbReference type="NCBI Taxonomy" id="2728023"/>
    <lineage>
        <taxon>Bacteria</taxon>
        <taxon>Bacillati</taxon>
        <taxon>Bacillota</taxon>
        <taxon>Bacilli</taxon>
        <taxon>Bacillales</taxon>
        <taxon>Paenibacillaceae</taxon>
        <taxon>Cohnella</taxon>
    </lineage>
</organism>
<dbReference type="GO" id="GO:0000160">
    <property type="term" value="P:phosphorelay signal transduction system"/>
    <property type="evidence" value="ECO:0007669"/>
    <property type="project" value="UniProtKB-KW"/>
</dbReference>
<evidence type="ECO:0000256" key="1">
    <source>
        <dbReference type="ARBA" id="ARBA00023012"/>
    </source>
</evidence>
<protein>
    <submittedName>
        <fullName evidence="7">Response regulator</fullName>
    </submittedName>
</protein>
<dbReference type="Gene3D" id="1.25.40.10">
    <property type="entry name" value="Tetratricopeptide repeat domain"/>
    <property type="match status" value="1"/>
</dbReference>
<dbReference type="PANTHER" id="PTHR35807">
    <property type="entry name" value="TRANSCRIPTIONAL REGULATOR REDD-RELATED"/>
    <property type="match status" value="1"/>
</dbReference>
<keyword evidence="2" id="KW-0805">Transcription regulation</keyword>
<keyword evidence="4" id="KW-0804">Transcription</keyword>
<keyword evidence="5" id="KW-0597">Phosphoprotein</keyword>